<evidence type="ECO:0000313" key="1">
    <source>
        <dbReference type="EMBL" id="KAJ9087866.1"/>
    </source>
</evidence>
<evidence type="ECO:0000313" key="2">
    <source>
        <dbReference type="Proteomes" id="UP001165960"/>
    </source>
</evidence>
<keyword evidence="2" id="KW-1185">Reference proteome</keyword>
<comment type="caution">
    <text evidence="1">The sequence shown here is derived from an EMBL/GenBank/DDBJ whole genome shotgun (WGS) entry which is preliminary data.</text>
</comment>
<proteinExistence type="predicted"/>
<name>A0ACC2UN08_9FUNG</name>
<dbReference type="Proteomes" id="UP001165960">
    <property type="component" value="Unassembled WGS sequence"/>
</dbReference>
<protein>
    <submittedName>
        <fullName evidence="1">Uncharacterized protein</fullName>
    </submittedName>
</protein>
<accession>A0ACC2UN08</accession>
<organism evidence="1 2">
    <name type="scientific">Entomophthora muscae</name>
    <dbReference type="NCBI Taxonomy" id="34485"/>
    <lineage>
        <taxon>Eukaryota</taxon>
        <taxon>Fungi</taxon>
        <taxon>Fungi incertae sedis</taxon>
        <taxon>Zoopagomycota</taxon>
        <taxon>Entomophthoromycotina</taxon>
        <taxon>Entomophthoromycetes</taxon>
        <taxon>Entomophthorales</taxon>
        <taxon>Entomophthoraceae</taxon>
        <taxon>Entomophthora</taxon>
    </lineage>
</organism>
<sequence>MLSENYVRLIAAKAAQKKPPQPDPQVAVLNAQVSVLQQEFAALCATVTDATSSVGPTDNNGYCPGVRFLSTSPHCVPWVKDRG</sequence>
<gene>
    <name evidence="1" type="ORF">DSO57_1028946</name>
</gene>
<reference evidence="1" key="1">
    <citation type="submission" date="2022-04" db="EMBL/GenBank/DDBJ databases">
        <title>Genome of the entomopathogenic fungus Entomophthora muscae.</title>
        <authorList>
            <person name="Elya C."/>
            <person name="Lovett B.R."/>
            <person name="Lee E."/>
            <person name="Macias A.M."/>
            <person name="Hajek A.E."/>
            <person name="De Bivort B.L."/>
            <person name="Kasson M.T."/>
            <person name="De Fine Licht H.H."/>
            <person name="Stajich J.E."/>
        </authorList>
    </citation>
    <scope>NUCLEOTIDE SEQUENCE</scope>
    <source>
        <strain evidence="1">Berkeley</strain>
    </source>
</reference>
<dbReference type="EMBL" id="QTSX02000187">
    <property type="protein sequence ID" value="KAJ9087866.1"/>
    <property type="molecule type" value="Genomic_DNA"/>
</dbReference>